<dbReference type="SUPFAM" id="SSF52540">
    <property type="entry name" value="P-loop containing nucleoside triphosphate hydrolases"/>
    <property type="match status" value="1"/>
</dbReference>
<evidence type="ECO:0000259" key="3">
    <source>
        <dbReference type="PROSITE" id="PS50943"/>
    </source>
</evidence>
<dbReference type="GO" id="GO:0003677">
    <property type="term" value="F:DNA binding"/>
    <property type="evidence" value="ECO:0007669"/>
    <property type="project" value="InterPro"/>
</dbReference>
<dbReference type="Pfam" id="PF13401">
    <property type="entry name" value="AAA_22"/>
    <property type="match status" value="1"/>
</dbReference>
<reference evidence="4 5" key="1">
    <citation type="journal article" date="2022" name="ISME Commun">
        <title>Vulcanimicrobium alpinus gen. nov. sp. nov., the first cultivated representative of the candidate phylum 'Eremiobacterota', is a metabolically versatile aerobic anoxygenic phototroph.</title>
        <authorList>
            <person name="Yabe S."/>
            <person name="Muto K."/>
            <person name="Abe K."/>
            <person name="Yokota A."/>
            <person name="Staudigel H."/>
            <person name="Tebo B.M."/>
        </authorList>
    </citation>
    <scope>NUCLEOTIDE SEQUENCE [LARGE SCALE GENOMIC DNA]</scope>
    <source>
        <strain evidence="4 5">WC8-2</strain>
    </source>
</reference>
<dbReference type="PANTHER" id="PTHR47691">
    <property type="entry name" value="REGULATOR-RELATED"/>
    <property type="match status" value="1"/>
</dbReference>
<dbReference type="PROSITE" id="PS50943">
    <property type="entry name" value="HTH_CROC1"/>
    <property type="match status" value="1"/>
</dbReference>
<dbReference type="InterPro" id="IPR011990">
    <property type="entry name" value="TPR-like_helical_dom_sf"/>
</dbReference>
<feature type="compositionally biased region" description="Low complexity" evidence="2">
    <location>
        <begin position="84"/>
        <end position="97"/>
    </location>
</feature>
<keyword evidence="5" id="KW-1185">Reference proteome</keyword>
<dbReference type="Proteomes" id="UP001317532">
    <property type="component" value="Chromosome"/>
</dbReference>
<protein>
    <recommendedName>
        <fullName evidence="3">HTH cro/C1-type domain-containing protein</fullName>
    </recommendedName>
</protein>
<evidence type="ECO:0000313" key="4">
    <source>
        <dbReference type="EMBL" id="BDE08137.1"/>
    </source>
</evidence>
<evidence type="ECO:0000313" key="5">
    <source>
        <dbReference type="Proteomes" id="UP001317532"/>
    </source>
</evidence>
<dbReference type="SUPFAM" id="SSF47413">
    <property type="entry name" value="lambda repressor-like DNA-binding domains"/>
    <property type="match status" value="1"/>
</dbReference>
<dbReference type="InterPro" id="IPR010982">
    <property type="entry name" value="Lambda_DNA-bd_dom_sf"/>
</dbReference>
<dbReference type="AlphaFoldDB" id="A0AAN1Y0V9"/>
<dbReference type="PRINTS" id="PR00364">
    <property type="entry name" value="DISEASERSIST"/>
</dbReference>
<feature type="region of interest" description="Disordered" evidence="2">
    <location>
        <begin position="81"/>
        <end position="106"/>
    </location>
</feature>
<dbReference type="SMART" id="SM00530">
    <property type="entry name" value="HTH_XRE"/>
    <property type="match status" value="1"/>
</dbReference>
<sequence length="826" mass="89760">MRRSALESGKERSPFGALLRQFRLAKGLSQEALAERARLSVEAISALERGSRKAPQRQTLALLIDGLALDSESAARLESLARRPSAADVHAPASAADTHPSPRRHNLSRPLTRFIDRVEERAALQQMLAAHRIVTLAGPGGVGKTRIAVELCFDLLERYADGVWFVDLAALDDGTLVLQELASALDIREVSARPLLDVIIATLQKRDLLIVVDNCEHVIEDAARAVEALVSHCERVRVLATSREALRIDGERTYRVPVLAAPADGTVLGAGDAAAFGAVELLIERGSALDPRFALTDDNRDAVATICRRLDGLPLALELAAAALPAFSVGQIAERLDQRFRLLTSGRRTALPRQRTLHALIDWSFDLLTPRERLVFTRLAILAGQWTLDAAIAVCTGGPILADDVPELLISLVEKSLVVAEIGGDEQRFSLLESTHAYAAEKLDAAGERPDVARRHAAYVRTFALEAGALVKQRPQRVWLGMIEREIENVRAALHWTIDERNDFAAGAEIVTSLGAFWDLRRYHEGTRWLIAMQGLIDNLEPLLAAKVLIETARVMPFSTITLDRVQAAVARYRSVPDVPERRDALIYLGQTLINTGDYLEAERAFHEGLELARAAGDETAAARLLVLIGVSHTYRAHVTTARRFFAEAEAVIAADRSDTDLALLRRCQGETEQVAGNAARAVDFLEESLAILQRLGDARRSAYAHYHLAHALLAAGRVGEAIPHGQRAPRELLDAQLPLAFLESLIVAAAVAQQTGDDVRAATLLGLVEARAPHSAFRSALLISGLQARTRAALAQRLSPADLQNALARGALFDDQEAAQAAQGS</sequence>
<dbReference type="InterPro" id="IPR019734">
    <property type="entry name" value="TPR_rpt"/>
</dbReference>
<dbReference type="Gene3D" id="1.10.260.40">
    <property type="entry name" value="lambda repressor-like DNA-binding domains"/>
    <property type="match status" value="1"/>
</dbReference>
<dbReference type="KEGG" id="vab:WPS_34130"/>
<dbReference type="InterPro" id="IPR027417">
    <property type="entry name" value="P-loop_NTPase"/>
</dbReference>
<name>A0AAN1Y0V9_UNVUL</name>
<dbReference type="EMBL" id="AP025523">
    <property type="protein sequence ID" value="BDE08137.1"/>
    <property type="molecule type" value="Genomic_DNA"/>
</dbReference>
<dbReference type="InterPro" id="IPR049945">
    <property type="entry name" value="AAA_22"/>
</dbReference>
<dbReference type="RefSeq" id="WP_317995684.1">
    <property type="nucleotide sequence ID" value="NZ_AP025523.1"/>
</dbReference>
<gene>
    <name evidence="4" type="ORF">WPS_34130</name>
</gene>
<accession>A0AAN1Y0V9</accession>
<keyword evidence="1" id="KW-0802">TPR repeat</keyword>
<proteinExistence type="predicted"/>
<dbReference type="Pfam" id="PF13560">
    <property type="entry name" value="HTH_31"/>
    <property type="match status" value="1"/>
</dbReference>
<dbReference type="PANTHER" id="PTHR47691:SF3">
    <property type="entry name" value="HTH-TYPE TRANSCRIPTIONAL REGULATOR RV0890C-RELATED"/>
    <property type="match status" value="1"/>
</dbReference>
<dbReference type="Gene3D" id="3.40.50.300">
    <property type="entry name" value="P-loop containing nucleotide triphosphate hydrolases"/>
    <property type="match status" value="1"/>
</dbReference>
<evidence type="ECO:0000256" key="1">
    <source>
        <dbReference type="PROSITE-ProRule" id="PRU00339"/>
    </source>
</evidence>
<organism evidence="4 5">
    <name type="scientific">Vulcanimicrobium alpinum</name>
    <dbReference type="NCBI Taxonomy" id="3016050"/>
    <lineage>
        <taxon>Bacteria</taxon>
        <taxon>Bacillati</taxon>
        <taxon>Vulcanimicrobiota</taxon>
        <taxon>Vulcanimicrobiia</taxon>
        <taxon>Vulcanimicrobiales</taxon>
        <taxon>Vulcanimicrobiaceae</taxon>
        <taxon>Vulcanimicrobium</taxon>
    </lineage>
</organism>
<evidence type="ECO:0000256" key="2">
    <source>
        <dbReference type="SAM" id="MobiDB-lite"/>
    </source>
</evidence>
<dbReference type="GO" id="GO:0016887">
    <property type="term" value="F:ATP hydrolysis activity"/>
    <property type="evidence" value="ECO:0007669"/>
    <property type="project" value="InterPro"/>
</dbReference>
<feature type="domain" description="HTH cro/C1-type" evidence="3">
    <location>
        <begin position="19"/>
        <end position="74"/>
    </location>
</feature>
<dbReference type="PROSITE" id="PS50005">
    <property type="entry name" value="TPR"/>
    <property type="match status" value="1"/>
</dbReference>
<feature type="repeat" description="TPR" evidence="1">
    <location>
        <begin position="583"/>
        <end position="616"/>
    </location>
</feature>
<dbReference type="SUPFAM" id="SSF48452">
    <property type="entry name" value="TPR-like"/>
    <property type="match status" value="1"/>
</dbReference>
<dbReference type="CDD" id="cd00093">
    <property type="entry name" value="HTH_XRE"/>
    <property type="match status" value="1"/>
</dbReference>
<dbReference type="Gene3D" id="1.25.40.10">
    <property type="entry name" value="Tetratricopeptide repeat domain"/>
    <property type="match status" value="1"/>
</dbReference>
<dbReference type="InterPro" id="IPR001387">
    <property type="entry name" value="Cro/C1-type_HTH"/>
</dbReference>